<reference evidence="13" key="1">
    <citation type="submission" date="2019-03" db="EMBL/GenBank/DDBJ databases">
        <authorList>
            <person name="Hao L."/>
        </authorList>
    </citation>
    <scope>NUCLEOTIDE SEQUENCE</scope>
</reference>
<dbReference type="Pfam" id="PF02673">
    <property type="entry name" value="BacA"/>
    <property type="match status" value="1"/>
</dbReference>
<dbReference type="InterPro" id="IPR003824">
    <property type="entry name" value="UppP"/>
</dbReference>
<feature type="transmembrane region" description="Helical" evidence="12">
    <location>
        <begin position="39"/>
        <end position="61"/>
    </location>
</feature>
<sequence length="264" mass="28585">MHDLLAALILGTVQGLTEFLPVSSSGHLVLLQGFFGERWLGDILFDVSVHLGTTLAVLIFFHKEVYGLIRGIMPGTYQRDQAWIIGCILITTAVTGAIGVLFQEHFETMFSMPSLVAAMLIVTGVLTFATDRKKNTGKPYGQIRARDALTIGLFQAFAIIPGISRSGSTIFAGVFSGMERTWAASYSFIASIPAILGAAALEWGGQTGSVEPEHLIGAVTSCIVGLISLKFLVWTLRKHNFFIFSVYCWIAGTLYLAAHFLGGF</sequence>
<evidence type="ECO:0000256" key="8">
    <source>
        <dbReference type="ARBA" id="ARBA00022989"/>
    </source>
</evidence>
<keyword evidence="9 12" id="KW-0472">Membrane</keyword>
<comment type="subcellular location">
    <subcellularLocation>
        <location evidence="1">Cell membrane</location>
        <topology evidence="1">Multi-pass membrane protein</topology>
    </subcellularLocation>
</comment>
<dbReference type="PANTHER" id="PTHR30622:SF4">
    <property type="entry name" value="UNDECAPRENYL-DIPHOSPHATASE"/>
    <property type="match status" value="1"/>
</dbReference>
<feature type="transmembrane region" description="Helical" evidence="12">
    <location>
        <begin position="82"/>
        <end position="102"/>
    </location>
</feature>
<feature type="transmembrane region" description="Helical" evidence="12">
    <location>
        <begin position="241"/>
        <end position="261"/>
    </location>
</feature>
<keyword evidence="7 13" id="KW-0378">Hydrolase</keyword>
<dbReference type="EC" id="3.6.1.27" evidence="3"/>
<dbReference type="AlphaFoldDB" id="A0A485LZA3"/>
<accession>A0A485LZA3</accession>
<evidence type="ECO:0000256" key="7">
    <source>
        <dbReference type="ARBA" id="ARBA00022801"/>
    </source>
</evidence>
<name>A0A485LZA3_9ZZZZ</name>
<keyword evidence="5" id="KW-1003">Cell membrane</keyword>
<gene>
    <name evidence="13" type="primary">uppP</name>
    <name evidence="13" type="ORF">SCFA_260010</name>
</gene>
<evidence type="ECO:0000256" key="2">
    <source>
        <dbReference type="ARBA" id="ARBA00010621"/>
    </source>
</evidence>
<comment type="catalytic activity">
    <reaction evidence="11">
        <text>di-trans,octa-cis-undecaprenyl diphosphate + H2O = di-trans,octa-cis-undecaprenyl phosphate + phosphate + H(+)</text>
        <dbReference type="Rhea" id="RHEA:28094"/>
        <dbReference type="ChEBI" id="CHEBI:15377"/>
        <dbReference type="ChEBI" id="CHEBI:15378"/>
        <dbReference type="ChEBI" id="CHEBI:43474"/>
        <dbReference type="ChEBI" id="CHEBI:58405"/>
        <dbReference type="ChEBI" id="CHEBI:60392"/>
        <dbReference type="EC" id="3.6.1.27"/>
    </reaction>
</comment>
<evidence type="ECO:0000256" key="11">
    <source>
        <dbReference type="ARBA" id="ARBA00047594"/>
    </source>
</evidence>
<evidence type="ECO:0000313" key="13">
    <source>
        <dbReference type="EMBL" id="VFU14162.1"/>
    </source>
</evidence>
<dbReference type="HAMAP" id="MF_01006">
    <property type="entry name" value="Undec_diphosphatase"/>
    <property type="match status" value="1"/>
</dbReference>
<feature type="transmembrane region" description="Helical" evidence="12">
    <location>
        <begin position="108"/>
        <end position="128"/>
    </location>
</feature>
<organism evidence="13">
    <name type="scientific">anaerobic digester metagenome</name>
    <dbReference type="NCBI Taxonomy" id="1263854"/>
    <lineage>
        <taxon>unclassified sequences</taxon>
        <taxon>metagenomes</taxon>
        <taxon>ecological metagenomes</taxon>
    </lineage>
</organism>
<dbReference type="GO" id="GO:0050380">
    <property type="term" value="F:undecaprenyl-diphosphatase activity"/>
    <property type="evidence" value="ECO:0007669"/>
    <property type="project" value="UniProtKB-EC"/>
</dbReference>
<dbReference type="GO" id="GO:0005886">
    <property type="term" value="C:plasma membrane"/>
    <property type="evidence" value="ECO:0007669"/>
    <property type="project" value="UniProtKB-SubCell"/>
</dbReference>
<dbReference type="EMBL" id="CAADRM010000088">
    <property type="protein sequence ID" value="VFU14162.1"/>
    <property type="molecule type" value="Genomic_DNA"/>
</dbReference>
<keyword evidence="8 12" id="KW-1133">Transmembrane helix</keyword>
<protein>
    <recommendedName>
        <fullName evidence="4">Undecaprenyl-diphosphatase</fullName>
        <ecNumber evidence="3">3.6.1.27</ecNumber>
    </recommendedName>
    <alternativeName>
        <fullName evidence="10">Undecaprenyl pyrophosphate phosphatase</fullName>
    </alternativeName>
</protein>
<evidence type="ECO:0000256" key="3">
    <source>
        <dbReference type="ARBA" id="ARBA00012374"/>
    </source>
</evidence>
<evidence type="ECO:0000256" key="12">
    <source>
        <dbReference type="SAM" id="Phobius"/>
    </source>
</evidence>
<feature type="transmembrane region" description="Helical" evidence="12">
    <location>
        <begin position="215"/>
        <end position="235"/>
    </location>
</feature>
<evidence type="ECO:0000256" key="1">
    <source>
        <dbReference type="ARBA" id="ARBA00004651"/>
    </source>
</evidence>
<evidence type="ECO:0000256" key="10">
    <source>
        <dbReference type="ARBA" id="ARBA00032707"/>
    </source>
</evidence>
<evidence type="ECO:0000256" key="4">
    <source>
        <dbReference type="ARBA" id="ARBA00021581"/>
    </source>
</evidence>
<evidence type="ECO:0000256" key="9">
    <source>
        <dbReference type="ARBA" id="ARBA00023136"/>
    </source>
</evidence>
<dbReference type="PANTHER" id="PTHR30622">
    <property type="entry name" value="UNDECAPRENYL-DIPHOSPHATASE"/>
    <property type="match status" value="1"/>
</dbReference>
<evidence type="ECO:0000256" key="6">
    <source>
        <dbReference type="ARBA" id="ARBA00022692"/>
    </source>
</evidence>
<feature type="transmembrane region" description="Helical" evidence="12">
    <location>
        <begin position="184"/>
        <end position="203"/>
    </location>
</feature>
<keyword evidence="6 12" id="KW-0812">Transmembrane</keyword>
<comment type="similarity">
    <text evidence="2">Belongs to the UppP family.</text>
</comment>
<evidence type="ECO:0000256" key="5">
    <source>
        <dbReference type="ARBA" id="ARBA00022475"/>
    </source>
</evidence>
<proteinExistence type="inferred from homology"/>